<name>A0A2N1PK07_9BACT</name>
<dbReference type="AlphaFoldDB" id="A0A2N1PK07"/>
<evidence type="ECO:0000313" key="3">
    <source>
        <dbReference type="Proteomes" id="UP000233256"/>
    </source>
</evidence>
<dbReference type="InterPro" id="IPR036291">
    <property type="entry name" value="NAD(P)-bd_dom_sf"/>
</dbReference>
<dbReference type="PANTHER" id="PTHR43245:SF13">
    <property type="entry name" value="UDP-D-APIOSE_UDP-D-XYLOSE SYNTHASE 2"/>
    <property type="match status" value="1"/>
</dbReference>
<dbReference type="Proteomes" id="UP000233256">
    <property type="component" value="Unassembled WGS sequence"/>
</dbReference>
<evidence type="ECO:0000259" key="1">
    <source>
        <dbReference type="Pfam" id="PF01370"/>
    </source>
</evidence>
<feature type="domain" description="NAD-dependent epimerase/dehydratase" evidence="1">
    <location>
        <begin position="9"/>
        <end position="74"/>
    </location>
</feature>
<gene>
    <name evidence="2" type="ORF">CVV64_17705</name>
</gene>
<comment type="caution">
    <text evidence="2">The sequence shown here is derived from an EMBL/GenBank/DDBJ whole genome shotgun (WGS) entry which is preliminary data.</text>
</comment>
<dbReference type="InterPro" id="IPR050177">
    <property type="entry name" value="Lipid_A_modif_metabolic_enz"/>
</dbReference>
<protein>
    <recommendedName>
        <fullName evidence="1">NAD-dependent epimerase/dehydratase domain-containing protein</fullName>
    </recommendedName>
</protein>
<dbReference type="PANTHER" id="PTHR43245">
    <property type="entry name" value="BIFUNCTIONAL POLYMYXIN RESISTANCE PROTEIN ARNA"/>
    <property type="match status" value="1"/>
</dbReference>
<reference evidence="2 3" key="1">
    <citation type="journal article" date="2017" name="ISME J.">
        <title>Potential for microbial H2 and metal transformations associated with novel bacteria and archaea in deep terrestrial subsurface sediments.</title>
        <authorList>
            <person name="Hernsdorf A.W."/>
            <person name="Amano Y."/>
            <person name="Miyakawa K."/>
            <person name="Ise K."/>
            <person name="Suzuki Y."/>
            <person name="Anantharaman K."/>
            <person name="Probst A."/>
            <person name="Burstein D."/>
            <person name="Thomas B.C."/>
            <person name="Banfield J.F."/>
        </authorList>
    </citation>
    <scope>NUCLEOTIDE SEQUENCE [LARGE SCALE GENOMIC DNA]</scope>
    <source>
        <strain evidence="2">HGW-Wallbacteria-1</strain>
    </source>
</reference>
<dbReference type="Gene3D" id="3.40.50.720">
    <property type="entry name" value="NAD(P)-binding Rossmann-like Domain"/>
    <property type="match status" value="1"/>
</dbReference>
<organism evidence="2 3">
    <name type="scientific">Candidatus Wallbacteria bacterium HGW-Wallbacteria-1</name>
    <dbReference type="NCBI Taxonomy" id="2013854"/>
    <lineage>
        <taxon>Bacteria</taxon>
        <taxon>Candidatus Walliibacteriota</taxon>
    </lineage>
</organism>
<feature type="domain" description="NAD-dependent epimerase/dehydratase" evidence="1">
    <location>
        <begin position="86"/>
        <end position="228"/>
    </location>
</feature>
<proteinExistence type="predicted"/>
<dbReference type="InterPro" id="IPR001509">
    <property type="entry name" value="Epimerase_deHydtase"/>
</dbReference>
<dbReference type="SUPFAM" id="SSF51735">
    <property type="entry name" value="NAD(P)-binding Rossmann-fold domains"/>
    <property type="match status" value="1"/>
</dbReference>
<accession>A0A2N1PK07</accession>
<sequence length="342" mass="39039">MKGNRIMNILILGGTRFVGRVLAERLINKQHEVTLFNRGISNADIFSDVETIIGDRNTDIQKLRNRSFDAVIDTCAYLPGQINCSASLLKNKVGKYVFISSISVFAEPNKPATVEDSPKIQLQYAQDKLDSLTINDINGENYGGLKYLCEQKLLEFYPDSHLIIRPGMIIGPHDSTERFARWLKPFINNQDLLVPEPRNLPIQFIDVYDLADFIISLLENGKTGDYNVIGPQSETTFDDVFNTICRVIQSSSRVFWVNSEFLEKNGLAADFYSNFPFFVEDKFRDQYTFNNEKSLNDGLKLSSVEEIIRRTVQWHINTNDLKIKSGLEPEKEKALINSIQYS</sequence>
<evidence type="ECO:0000313" key="2">
    <source>
        <dbReference type="EMBL" id="PKK88678.1"/>
    </source>
</evidence>
<dbReference type="EMBL" id="PGXC01000037">
    <property type="protein sequence ID" value="PKK88678.1"/>
    <property type="molecule type" value="Genomic_DNA"/>
</dbReference>
<dbReference type="Pfam" id="PF01370">
    <property type="entry name" value="Epimerase"/>
    <property type="match status" value="2"/>
</dbReference>